<dbReference type="NCBIfam" id="TIGR00224">
    <property type="entry name" value="pckA"/>
    <property type="match status" value="1"/>
</dbReference>
<feature type="binding site" evidence="10">
    <location>
        <position position="260"/>
    </location>
    <ligand>
        <name>Mn(2+)</name>
        <dbReference type="ChEBI" id="CHEBI:29035"/>
    </ligand>
</feature>
<dbReference type="EMBL" id="WTYJ01000002">
    <property type="protein sequence ID" value="MXO99363.1"/>
    <property type="molecule type" value="Genomic_DNA"/>
</dbReference>
<protein>
    <recommendedName>
        <fullName evidence="3 10">Phosphoenolpyruvate carboxykinase (ATP)</fullName>
        <shortName evidence="10">PCK</shortName>
        <shortName evidence="10">PEP carboxykinase</shortName>
        <shortName evidence="10">PEPCK</shortName>
        <ecNumber evidence="3 10">4.1.1.49</ecNumber>
    </recommendedName>
</protein>
<reference evidence="12 13" key="1">
    <citation type="submission" date="2019-12" db="EMBL/GenBank/DDBJ databases">
        <title>Genomic-based taxomic classification of the family Erythrobacteraceae.</title>
        <authorList>
            <person name="Xu L."/>
        </authorList>
    </citation>
    <scope>NUCLEOTIDE SEQUENCE [LARGE SCALE GENOMIC DNA]</scope>
    <source>
        <strain evidence="12 13">S36</strain>
    </source>
</reference>
<dbReference type="OrthoDB" id="9806325at2"/>
<dbReference type="GO" id="GO:0004612">
    <property type="term" value="F:phosphoenolpyruvate carboxykinase (ATP) activity"/>
    <property type="evidence" value="ECO:0007669"/>
    <property type="project" value="UniProtKB-UniRule"/>
</dbReference>
<dbReference type="NCBIfam" id="NF006820">
    <property type="entry name" value="PRK09344.1-2"/>
    <property type="match status" value="1"/>
</dbReference>
<feature type="binding site" evidence="10">
    <location>
        <position position="488"/>
    </location>
    <ligand>
        <name>ATP</name>
        <dbReference type="ChEBI" id="CHEBI:30616"/>
    </ligand>
</feature>
<evidence type="ECO:0000256" key="5">
    <source>
        <dbReference type="ARBA" id="ARBA00022741"/>
    </source>
</evidence>
<dbReference type="InterPro" id="IPR013035">
    <property type="entry name" value="PEP_carboxykinase_C"/>
</dbReference>
<dbReference type="UniPathway" id="UPA00138"/>
<dbReference type="NCBIfam" id="NF006821">
    <property type="entry name" value="PRK09344.1-3"/>
    <property type="match status" value="1"/>
</dbReference>
<comment type="subcellular location">
    <subcellularLocation>
        <location evidence="10">Cytoplasm</location>
    </subcellularLocation>
</comment>
<evidence type="ECO:0000256" key="7">
    <source>
        <dbReference type="ARBA" id="ARBA00022840"/>
    </source>
</evidence>
<keyword evidence="5 10" id="KW-0547">Nucleotide-binding</keyword>
<dbReference type="GO" id="GO:0006094">
    <property type="term" value="P:gluconeogenesis"/>
    <property type="evidence" value="ECO:0007669"/>
    <property type="project" value="UniProtKB-UniRule"/>
</dbReference>
<keyword evidence="7 10" id="KW-0067">ATP-binding</keyword>
<feature type="binding site" evidence="10">
    <location>
        <position position="297"/>
    </location>
    <ligand>
        <name>Mn(2+)</name>
        <dbReference type="ChEBI" id="CHEBI:29035"/>
    </ligand>
</feature>
<dbReference type="GO" id="GO:0046872">
    <property type="term" value="F:metal ion binding"/>
    <property type="evidence" value="ECO:0007669"/>
    <property type="project" value="UniProtKB-KW"/>
</dbReference>
<evidence type="ECO:0000313" key="13">
    <source>
        <dbReference type="Proteomes" id="UP000469430"/>
    </source>
</evidence>
<dbReference type="PANTHER" id="PTHR30031:SF0">
    <property type="entry name" value="PHOSPHOENOLPYRUVATE CARBOXYKINASE (ATP)"/>
    <property type="match status" value="1"/>
</dbReference>
<feature type="binding site" evidence="10">
    <location>
        <position position="363"/>
    </location>
    <ligand>
        <name>substrate</name>
    </ligand>
</feature>
<evidence type="ECO:0000256" key="2">
    <source>
        <dbReference type="ARBA" id="ARBA00006052"/>
    </source>
</evidence>
<comment type="cofactor">
    <cofactor evidence="10">
        <name>Mn(2+)</name>
        <dbReference type="ChEBI" id="CHEBI:29035"/>
    </cofactor>
    <text evidence="10">Binds 1 Mn(2+) ion per subunit.</text>
</comment>
<comment type="caution">
    <text evidence="10">Lacks conserved residue(s) required for the propagation of feature annotation.</text>
</comment>
<evidence type="ECO:0000256" key="6">
    <source>
        <dbReference type="ARBA" id="ARBA00022793"/>
    </source>
</evidence>
<comment type="similarity">
    <text evidence="2 10">Belongs to the phosphoenolpyruvate carboxykinase (ATP) family.</text>
</comment>
<feature type="binding site" evidence="10">
    <location>
        <begin position="276"/>
        <end position="284"/>
    </location>
    <ligand>
        <name>ATP</name>
        <dbReference type="ChEBI" id="CHEBI:30616"/>
    </ligand>
</feature>
<keyword evidence="13" id="KW-1185">Reference proteome</keyword>
<feature type="binding site" evidence="10">
    <location>
        <position position="235"/>
    </location>
    <ligand>
        <name>substrate</name>
    </ligand>
</feature>
<keyword evidence="10" id="KW-0464">Manganese</keyword>
<dbReference type="EC" id="4.1.1.49" evidence="3 10"/>
<feature type="binding site" evidence="10">
    <location>
        <position position="241"/>
    </location>
    <ligand>
        <name>substrate</name>
    </ligand>
</feature>
<dbReference type="Gene3D" id="2.170.8.10">
    <property type="entry name" value="Phosphoenolpyruvate Carboxykinase, domain 2"/>
    <property type="match status" value="1"/>
</dbReference>
<dbReference type="InterPro" id="IPR001272">
    <property type="entry name" value="PEP_carboxykinase_ATP"/>
</dbReference>
<evidence type="ECO:0000256" key="11">
    <source>
        <dbReference type="SAM" id="MobiDB-lite"/>
    </source>
</evidence>
<evidence type="ECO:0000313" key="12">
    <source>
        <dbReference type="EMBL" id="MXO99363.1"/>
    </source>
</evidence>
<feature type="binding site" evidence="10">
    <location>
        <position position="241"/>
    </location>
    <ligand>
        <name>ATP</name>
        <dbReference type="ChEBI" id="CHEBI:30616"/>
    </ligand>
</feature>
<name>A0A6I4TYB4_9SPHN</name>
<keyword evidence="10" id="KW-0963">Cytoplasm</keyword>
<dbReference type="Gene3D" id="3.40.449.10">
    <property type="entry name" value="Phosphoenolpyruvate Carboxykinase, domain 1"/>
    <property type="match status" value="1"/>
</dbReference>
<dbReference type="GO" id="GO:0005524">
    <property type="term" value="F:ATP binding"/>
    <property type="evidence" value="ECO:0007669"/>
    <property type="project" value="UniProtKB-UniRule"/>
</dbReference>
<feature type="binding site" evidence="10">
    <location>
        <position position="241"/>
    </location>
    <ligand>
        <name>Mn(2+)</name>
        <dbReference type="ChEBI" id="CHEBI:29035"/>
    </ligand>
</feature>
<dbReference type="InterPro" id="IPR008210">
    <property type="entry name" value="PEP_carboxykinase_N"/>
</dbReference>
<dbReference type="CDD" id="cd00484">
    <property type="entry name" value="PEPCK_ATP"/>
    <property type="match status" value="1"/>
</dbReference>
<keyword evidence="6 10" id="KW-0210">Decarboxylase</keyword>
<feature type="binding site" evidence="10">
    <location>
        <position position="99"/>
    </location>
    <ligand>
        <name>substrate</name>
    </ligand>
</feature>
<keyword evidence="12" id="KW-0670">Pyruvate</keyword>
<keyword evidence="10" id="KW-0479">Metal-binding</keyword>
<dbReference type="PANTHER" id="PTHR30031">
    <property type="entry name" value="PHOSPHOENOLPYRUVATE CARBOXYKINASE ATP"/>
    <property type="match status" value="1"/>
</dbReference>
<feature type="binding site" evidence="10">
    <location>
        <position position="325"/>
    </location>
    <ligand>
        <name>ATP</name>
        <dbReference type="ChEBI" id="CHEBI:30616"/>
    </ligand>
</feature>
<dbReference type="PIRSF" id="PIRSF006294">
    <property type="entry name" value="PEP_crbxkin"/>
    <property type="match status" value="1"/>
</dbReference>
<comment type="function">
    <text evidence="10">Involved in the gluconeogenesis. Catalyzes the conversion of oxaloacetate (OAA) to phosphoenolpyruvate (PEP) through direct phosphoryl transfer between the nucleoside triphosphate and OAA.</text>
</comment>
<feature type="binding site" evidence="10">
    <location>
        <position position="363"/>
    </location>
    <ligand>
        <name>ATP</name>
        <dbReference type="ChEBI" id="CHEBI:30616"/>
    </ligand>
</feature>
<feature type="binding site" evidence="10">
    <location>
        <position position="260"/>
    </location>
    <ligand>
        <name>ATP</name>
        <dbReference type="ChEBI" id="CHEBI:30616"/>
    </ligand>
</feature>
<evidence type="ECO:0000256" key="3">
    <source>
        <dbReference type="ARBA" id="ARBA00012363"/>
    </source>
</evidence>
<keyword evidence="4 10" id="KW-0312">Gluconeogenesis</keyword>
<proteinExistence type="inferred from homology"/>
<dbReference type="Pfam" id="PF01293">
    <property type="entry name" value="PEPCK_ATP"/>
    <property type="match status" value="1"/>
</dbReference>
<evidence type="ECO:0000256" key="8">
    <source>
        <dbReference type="ARBA" id="ARBA00023239"/>
    </source>
</evidence>
<evidence type="ECO:0000256" key="10">
    <source>
        <dbReference type="HAMAP-Rule" id="MF_00453"/>
    </source>
</evidence>
<keyword evidence="12" id="KW-0418">Kinase</keyword>
<dbReference type="GO" id="GO:0005829">
    <property type="term" value="C:cytosol"/>
    <property type="evidence" value="ECO:0007669"/>
    <property type="project" value="TreeGrafter"/>
</dbReference>
<dbReference type="NCBIfam" id="NF006822">
    <property type="entry name" value="PRK09344.1-4"/>
    <property type="match status" value="1"/>
</dbReference>
<sequence>MATQIDGKGPADYAQGTRLPNPEAVTAGIESSHRCRTVRRILPVTSPSVSLADQGISTAAEIRANLGTAALVEEAIRNGEGRMAKYGPLVVETGKHTGRSAKDKFIVRDAETESTVWWGKVNVPMTPEHFANLKADFMAALADKDRLYVADLFGGSQPEYRANVRVINELAWHNLFIRTLLVRPTAEELTSFTPEYTIIDLPSFQADPERHGSRSETVVAVNFSEKLILIGGTKYAGEMKKSVFGILNYLLPTKGVMPMHCSANIGADGKSAVFFGLSGTGKTTLSADASRTLIGDDEHGWSDTAVFNFEGGCYAKMIRLSEEAEPEIYATTRKFGTVLENVVMDDVTRELDLDDNSLAENSRGAYPIEFIPNCSEENLGPVPANVIMLTADAFGILPPIARLTPDQAMYHFLSGYTAKVAGTEIGVTEPEATFSTCFGAPFMPRHPSVYGNLLKERIAKGGVSCWLVNTGWTGGKYGTGNRMPIKATRALLNAALDGSLNNAEFRTDPNFGFEVPVAVPGVDSGILDPRSTWADKDEFDRTAQKLMQLFIDNFAQFEEHVDEGVRRAAPQPA</sequence>
<dbReference type="Proteomes" id="UP000469430">
    <property type="component" value="Unassembled WGS sequence"/>
</dbReference>
<accession>A0A6I4TYB4</accession>
<dbReference type="AlphaFoldDB" id="A0A6I4TYB4"/>
<keyword evidence="8 10" id="KW-0456">Lyase</keyword>
<dbReference type="SUPFAM" id="SSF53795">
    <property type="entry name" value="PEP carboxykinase-like"/>
    <property type="match status" value="1"/>
</dbReference>
<comment type="pathway">
    <text evidence="1 10">Carbohydrate biosynthesis; gluconeogenesis.</text>
</comment>
<evidence type="ECO:0000256" key="4">
    <source>
        <dbReference type="ARBA" id="ARBA00022432"/>
    </source>
</evidence>
<feature type="region of interest" description="Disordered" evidence="11">
    <location>
        <begin position="1"/>
        <end position="20"/>
    </location>
</feature>
<dbReference type="Gene3D" id="3.90.228.20">
    <property type="match status" value="1"/>
</dbReference>
<keyword evidence="12" id="KW-0808">Transferase</keyword>
<gene>
    <name evidence="10" type="primary">pckA</name>
    <name evidence="12" type="ORF">GRI97_10215</name>
</gene>
<organism evidence="12 13">
    <name type="scientific">Croceibacterium xixiisoli</name>
    <dbReference type="NCBI Taxonomy" id="1476466"/>
    <lineage>
        <taxon>Bacteria</taxon>
        <taxon>Pseudomonadati</taxon>
        <taxon>Pseudomonadota</taxon>
        <taxon>Alphaproteobacteria</taxon>
        <taxon>Sphingomonadales</taxon>
        <taxon>Erythrobacteraceae</taxon>
        <taxon>Croceibacterium</taxon>
    </lineage>
</organism>
<comment type="catalytic activity">
    <reaction evidence="9 10">
        <text>oxaloacetate + ATP = phosphoenolpyruvate + ADP + CO2</text>
        <dbReference type="Rhea" id="RHEA:18617"/>
        <dbReference type="ChEBI" id="CHEBI:16452"/>
        <dbReference type="ChEBI" id="CHEBI:16526"/>
        <dbReference type="ChEBI" id="CHEBI:30616"/>
        <dbReference type="ChEBI" id="CHEBI:58702"/>
        <dbReference type="ChEBI" id="CHEBI:456216"/>
        <dbReference type="EC" id="4.1.1.49"/>
    </reaction>
</comment>
<dbReference type="SUPFAM" id="SSF68923">
    <property type="entry name" value="PEP carboxykinase N-terminal domain"/>
    <property type="match status" value="1"/>
</dbReference>
<evidence type="ECO:0000256" key="1">
    <source>
        <dbReference type="ARBA" id="ARBA00004742"/>
    </source>
</evidence>
<dbReference type="HAMAP" id="MF_00453">
    <property type="entry name" value="PEPCK_ATP"/>
    <property type="match status" value="1"/>
</dbReference>
<evidence type="ECO:0000256" key="9">
    <source>
        <dbReference type="ARBA" id="ARBA00047371"/>
    </source>
</evidence>
<comment type="caution">
    <text evidence="12">The sequence shown here is derived from an EMBL/GenBank/DDBJ whole genome shotgun (WGS) entry which is preliminary data.</text>
</comment>
<dbReference type="GO" id="GO:0016301">
    <property type="term" value="F:kinase activity"/>
    <property type="evidence" value="ECO:0007669"/>
    <property type="project" value="UniProtKB-KW"/>
</dbReference>